<evidence type="ECO:0000256" key="1">
    <source>
        <dbReference type="SAM" id="MobiDB-lite"/>
    </source>
</evidence>
<sequence length="546" mass="61405">MFAGSHHFIVGGGTFNNTMNHYHMAPVEPPNFRTISIGDIDLQRELIVNKGSGAIDRRLGRERIGHVRRMYSAKIEGRNSDVTVAMYEGAGAEEDWRRDVERYIFLRHPNLLQIYGVASSGAMHATIFYGDLIPYTQFALSFSPIMNVYNRAYYAKEWKHACDYVERSPYISESVRRNFWNHCTLSVRRSNGLLCADFDPHLEVANGCFGSVMPRKPRLPVDRSLEALSQEAAAIDALTLEEYHFVCRVSLQRSRSGFISSSATISSTVYLWPSEGLPQESGGIVLLAEDGCTDSGGRLDEEKLHSTDSGWGINEEEQHGELMKNEWTRFNAKVVYNNELVNTLWFDVISAWFAQANHIFSRLQATTNLNDYVLVRRIDFTVSIGNATQTSGYLFLCPPKDFRAHPIALGWPDCPGYWSLDPSGANRLSTEEATRRGFPAIQLTTKVFGHYWDTSVYAGLRQFHRAKGFDPDSQDVALHLGLPLFQLSEDASPFAYMDELSEDEDDIDEYGVRVVEDTEDNAHADREHSFIGGSDSKKYSAAHGGG</sequence>
<evidence type="ECO:0000313" key="2">
    <source>
        <dbReference type="EMBL" id="KAJ7022353.1"/>
    </source>
</evidence>
<feature type="region of interest" description="Disordered" evidence="1">
    <location>
        <begin position="518"/>
        <end position="546"/>
    </location>
</feature>
<proteinExistence type="predicted"/>
<gene>
    <name evidence="2" type="ORF">C8F04DRAFT_1138261</name>
</gene>
<name>A0AAD6S8J8_9AGAR</name>
<dbReference type="EMBL" id="JARJCM010000211">
    <property type="protein sequence ID" value="KAJ7022353.1"/>
    <property type="molecule type" value="Genomic_DNA"/>
</dbReference>
<evidence type="ECO:0000313" key="3">
    <source>
        <dbReference type="Proteomes" id="UP001218188"/>
    </source>
</evidence>
<protein>
    <submittedName>
        <fullName evidence="2">Uncharacterized protein</fullName>
    </submittedName>
</protein>
<feature type="compositionally biased region" description="Basic and acidic residues" evidence="1">
    <location>
        <begin position="518"/>
        <end position="529"/>
    </location>
</feature>
<accession>A0AAD6S8J8</accession>
<reference evidence="2" key="1">
    <citation type="submission" date="2023-03" db="EMBL/GenBank/DDBJ databases">
        <title>Massive genome expansion in bonnet fungi (Mycena s.s.) driven by repeated elements and novel gene families across ecological guilds.</title>
        <authorList>
            <consortium name="Lawrence Berkeley National Laboratory"/>
            <person name="Harder C.B."/>
            <person name="Miyauchi S."/>
            <person name="Viragh M."/>
            <person name="Kuo A."/>
            <person name="Thoen E."/>
            <person name="Andreopoulos B."/>
            <person name="Lu D."/>
            <person name="Skrede I."/>
            <person name="Drula E."/>
            <person name="Henrissat B."/>
            <person name="Morin E."/>
            <person name="Kohler A."/>
            <person name="Barry K."/>
            <person name="LaButti K."/>
            <person name="Morin E."/>
            <person name="Salamov A."/>
            <person name="Lipzen A."/>
            <person name="Mereny Z."/>
            <person name="Hegedus B."/>
            <person name="Baldrian P."/>
            <person name="Stursova M."/>
            <person name="Weitz H."/>
            <person name="Taylor A."/>
            <person name="Grigoriev I.V."/>
            <person name="Nagy L.G."/>
            <person name="Martin F."/>
            <person name="Kauserud H."/>
        </authorList>
    </citation>
    <scope>NUCLEOTIDE SEQUENCE</scope>
    <source>
        <strain evidence="2">CBHHK200</strain>
    </source>
</reference>
<organism evidence="2 3">
    <name type="scientific">Mycena alexandri</name>
    <dbReference type="NCBI Taxonomy" id="1745969"/>
    <lineage>
        <taxon>Eukaryota</taxon>
        <taxon>Fungi</taxon>
        <taxon>Dikarya</taxon>
        <taxon>Basidiomycota</taxon>
        <taxon>Agaricomycotina</taxon>
        <taxon>Agaricomycetes</taxon>
        <taxon>Agaricomycetidae</taxon>
        <taxon>Agaricales</taxon>
        <taxon>Marasmiineae</taxon>
        <taxon>Mycenaceae</taxon>
        <taxon>Mycena</taxon>
    </lineage>
</organism>
<dbReference type="Proteomes" id="UP001218188">
    <property type="component" value="Unassembled WGS sequence"/>
</dbReference>
<feature type="non-terminal residue" evidence="2">
    <location>
        <position position="546"/>
    </location>
</feature>
<keyword evidence="3" id="KW-1185">Reference proteome</keyword>
<comment type="caution">
    <text evidence="2">The sequence shown here is derived from an EMBL/GenBank/DDBJ whole genome shotgun (WGS) entry which is preliminary data.</text>
</comment>
<dbReference type="AlphaFoldDB" id="A0AAD6S8J8"/>